<dbReference type="Proteomes" id="UP000007305">
    <property type="component" value="Chromosome 3"/>
</dbReference>
<dbReference type="AlphaFoldDB" id="A0A804MY23"/>
<accession>A0A804MY23</accession>
<feature type="region of interest" description="Disordered" evidence="1">
    <location>
        <begin position="1"/>
        <end position="68"/>
    </location>
</feature>
<reference evidence="2" key="2">
    <citation type="submission" date="2019-07" db="EMBL/GenBank/DDBJ databases">
        <authorList>
            <person name="Seetharam A."/>
            <person name="Woodhouse M."/>
            <person name="Cannon E."/>
        </authorList>
    </citation>
    <scope>NUCLEOTIDE SEQUENCE [LARGE SCALE GENOMIC DNA]</scope>
    <source>
        <strain evidence="2">cv. B73</strain>
    </source>
</reference>
<evidence type="ECO:0000313" key="2">
    <source>
        <dbReference type="EnsemblPlants" id="Zm00001eb120290_P001"/>
    </source>
</evidence>
<feature type="compositionally biased region" description="Gly residues" evidence="1">
    <location>
        <begin position="25"/>
        <end position="38"/>
    </location>
</feature>
<dbReference type="InParanoid" id="A0A804MY23"/>
<sequence>MIGVPVPRKPRSASTKRSSHEWPVPGGGTSGGSTGAGDGSQIADSTGLCHGQSLQRQPPLPSRLGRSL</sequence>
<dbReference type="EnsemblPlants" id="Zm00001eb120290_T001">
    <property type="protein sequence ID" value="Zm00001eb120290_P001"/>
    <property type="gene ID" value="Zm00001eb120290"/>
</dbReference>
<evidence type="ECO:0000256" key="1">
    <source>
        <dbReference type="SAM" id="MobiDB-lite"/>
    </source>
</evidence>
<reference evidence="2" key="3">
    <citation type="submission" date="2021-05" db="UniProtKB">
        <authorList>
            <consortium name="EnsemblPlants"/>
        </authorList>
    </citation>
    <scope>IDENTIFICATION</scope>
    <source>
        <strain evidence="2">cv. B73</strain>
    </source>
</reference>
<evidence type="ECO:0000313" key="3">
    <source>
        <dbReference type="Proteomes" id="UP000007305"/>
    </source>
</evidence>
<reference evidence="3" key="1">
    <citation type="submission" date="2015-12" db="EMBL/GenBank/DDBJ databases">
        <title>Update maize B73 reference genome by single molecule sequencing technologies.</title>
        <authorList>
            <consortium name="Maize Genome Sequencing Project"/>
            <person name="Ware D."/>
        </authorList>
    </citation>
    <scope>NUCLEOTIDE SEQUENCE [LARGE SCALE GENOMIC DNA]</scope>
    <source>
        <strain evidence="3">cv. B73</strain>
    </source>
</reference>
<organism evidence="2 3">
    <name type="scientific">Zea mays</name>
    <name type="common">Maize</name>
    <dbReference type="NCBI Taxonomy" id="4577"/>
    <lineage>
        <taxon>Eukaryota</taxon>
        <taxon>Viridiplantae</taxon>
        <taxon>Streptophyta</taxon>
        <taxon>Embryophyta</taxon>
        <taxon>Tracheophyta</taxon>
        <taxon>Spermatophyta</taxon>
        <taxon>Magnoliopsida</taxon>
        <taxon>Liliopsida</taxon>
        <taxon>Poales</taxon>
        <taxon>Poaceae</taxon>
        <taxon>PACMAD clade</taxon>
        <taxon>Panicoideae</taxon>
        <taxon>Andropogonodae</taxon>
        <taxon>Andropogoneae</taxon>
        <taxon>Tripsacinae</taxon>
        <taxon>Zea</taxon>
    </lineage>
</organism>
<proteinExistence type="predicted"/>
<name>A0A804MY23_MAIZE</name>
<protein>
    <submittedName>
        <fullName evidence="2">Uncharacterized protein</fullName>
    </submittedName>
</protein>
<dbReference type="Gramene" id="Zm00001eb120290_T001">
    <property type="protein sequence ID" value="Zm00001eb120290_P001"/>
    <property type="gene ID" value="Zm00001eb120290"/>
</dbReference>
<keyword evidence="3" id="KW-1185">Reference proteome</keyword>